<sequence length="57" mass="6395">HVDNILALYDLDRQQHLVGLTTDNCAMMKLGQMAGIIHQGCIAHAIHLGFMDYFSPR</sequence>
<name>A0ABD2PL69_9PLAT</name>
<keyword evidence="2" id="KW-1185">Reference proteome</keyword>
<reference evidence="1 2" key="1">
    <citation type="submission" date="2024-11" db="EMBL/GenBank/DDBJ databases">
        <title>Adaptive evolution of stress response genes in parasites aligns with host niche diversity.</title>
        <authorList>
            <person name="Hahn C."/>
            <person name="Resl P."/>
        </authorList>
    </citation>
    <scope>NUCLEOTIDE SEQUENCE [LARGE SCALE GENOMIC DNA]</scope>
    <source>
        <strain evidence="1">EGGRZ-B1_66</strain>
        <tissue evidence="1">Body</tissue>
    </source>
</reference>
<feature type="non-terminal residue" evidence="1">
    <location>
        <position position="1"/>
    </location>
</feature>
<dbReference type="EMBL" id="JBJKFK010005922">
    <property type="protein sequence ID" value="KAL3308074.1"/>
    <property type="molecule type" value="Genomic_DNA"/>
</dbReference>
<dbReference type="AlphaFoldDB" id="A0ABD2PL69"/>
<accession>A0ABD2PL69</accession>
<organism evidence="1 2">
    <name type="scientific">Cichlidogyrus casuarinus</name>
    <dbReference type="NCBI Taxonomy" id="1844966"/>
    <lineage>
        <taxon>Eukaryota</taxon>
        <taxon>Metazoa</taxon>
        <taxon>Spiralia</taxon>
        <taxon>Lophotrochozoa</taxon>
        <taxon>Platyhelminthes</taxon>
        <taxon>Monogenea</taxon>
        <taxon>Monopisthocotylea</taxon>
        <taxon>Dactylogyridea</taxon>
        <taxon>Ancyrocephalidae</taxon>
        <taxon>Cichlidogyrus</taxon>
    </lineage>
</organism>
<proteinExistence type="predicted"/>
<gene>
    <name evidence="1" type="ORF">Ciccas_013399</name>
</gene>
<protein>
    <submittedName>
        <fullName evidence="1">Uncharacterized protein</fullName>
    </submittedName>
</protein>
<feature type="non-terminal residue" evidence="1">
    <location>
        <position position="57"/>
    </location>
</feature>
<comment type="caution">
    <text evidence="1">The sequence shown here is derived from an EMBL/GenBank/DDBJ whole genome shotgun (WGS) entry which is preliminary data.</text>
</comment>
<dbReference type="Proteomes" id="UP001626550">
    <property type="component" value="Unassembled WGS sequence"/>
</dbReference>
<evidence type="ECO:0000313" key="1">
    <source>
        <dbReference type="EMBL" id="KAL3308074.1"/>
    </source>
</evidence>
<evidence type="ECO:0000313" key="2">
    <source>
        <dbReference type="Proteomes" id="UP001626550"/>
    </source>
</evidence>